<dbReference type="EMBL" id="CM039178">
    <property type="protein sequence ID" value="KAH9679280.1"/>
    <property type="molecule type" value="Genomic_DNA"/>
</dbReference>
<dbReference type="Proteomes" id="UP000829398">
    <property type="component" value="Chromosome 9"/>
</dbReference>
<reference evidence="2" key="1">
    <citation type="journal article" date="2023" name="Hortic. Res.">
        <title>A chromosome-level phased genome enabling allele-level studies in sweet orange: a case study on citrus Huanglongbing tolerance.</title>
        <authorList>
            <person name="Wu B."/>
            <person name="Yu Q."/>
            <person name="Deng Z."/>
            <person name="Duan Y."/>
            <person name="Luo F."/>
            <person name="Gmitter F. Jr."/>
        </authorList>
    </citation>
    <scope>NUCLEOTIDE SEQUENCE [LARGE SCALE GENOMIC DNA]</scope>
    <source>
        <strain evidence="2">cv. Valencia</strain>
    </source>
</reference>
<evidence type="ECO:0000313" key="1">
    <source>
        <dbReference type="EMBL" id="KAH9679280.1"/>
    </source>
</evidence>
<proteinExistence type="predicted"/>
<gene>
    <name evidence="1" type="ORF">KPL71_026065</name>
</gene>
<sequence>MDYSSCSQLLVLAILVLFSLAQNIINAASNGVFNVIDFGAIADGIRDNSKAFENAWREACYWNTYSTVLVPPGKYLVTSVVFKGPCKAPISFQLQGLILAPPGLSKLADKESWITFESLRSFTLTGGGTFHGQGRTAWPENQCHKNSNCQLPIVILATLSYLFIYYIYSIRFNKLNDSTITGVQSVDSKFFHINILGCYNLKLNKINISAPDDSPNTDGIHIGRSNGIEISNSIIATGDDCVSLGDGSQNVLVSDVSCGPGHGISVGSLGKYKKEEDVVGLTVINCTFTGTSNGVRIKTWPDSEDGKAFNFTFEDLFMNNVENPIVIDQEYCPHNQCNIKVPSRVKISNVRFRNIRGTSLTKEAVRIVCSKEIPCQNVEIGDINLVYNGIDDKGPAISSCSNVKPTLVGKQIPATCV</sequence>
<evidence type="ECO:0000313" key="2">
    <source>
        <dbReference type="Proteomes" id="UP000829398"/>
    </source>
</evidence>
<accession>A0ACB8HWQ9</accession>
<comment type="caution">
    <text evidence="1">The sequence shown here is derived from an EMBL/GenBank/DDBJ whole genome shotgun (WGS) entry which is preliminary data.</text>
</comment>
<name>A0ACB8HWQ9_CITSI</name>
<protein>
    <submittedName>
        <fullName evidence="1">Pectin lyase-like superfamily protein</fullName>
    </submittedName>
</protein>
<keyword evidence="2" id="KW-1185">Reference proteome</keyword>
<organism evidence="1 2">
    <name type="scientific">Citrus sinensis</name>
    <name type="common">Sweet orange</name>
    <name type="synonym">Citrus aurantium var. sinensis</name>
    <dbReference type="NCBI Taxonomy" id="2711"/>
    <lineage>
        <taxon>Eukaryota</taxon>
        <taxon>Viridiplantae</taxon>
        <taxon>Streptophyta</taxon>
        <taxon>Embryophyta</taxon>
        <taxon>Tracheophyta</taxon>
        <taxon>Spermatophyta</taxon>
        <taxon>Magnoliopsida</taxon>
        <taxon>eudicotyledons</taxon>
        <taxon>Gunneridae</taxon>
        <taxon>Pentapetalae</taxon>
        <taxon>rosids</taxon>
        <taxon>malvids</taxon>
        <taxon>Sapindales</taxon>
        <taxon>Rutaceae</taxon>
        <taxon>Aurantioideae</taxon>
        <taxon>Citrus</taxon>
    </lineage>
</organism>